<dbReference type="RefSeq" id="WP_078668673.1">
    <property type="nucleotide sequence ID" value="NZ_FUWZ01000002.1"/>
</dbReference>
<evidence type="ECO:0000259" key="1">
    <source>
        <dbReference type="Pfam" id="PF22548"/>
    </source>
</evidence>
<name>A0A1T4PYM8_9BACT</name>
<dbReference type="Proteomes" id="UP000190367">
    <property type="component" value="Unassembled WGS sequence"/>
</dbReference>
<accession>A0A1T4PYM8</accession>
<dbReference type="InterPro" id="IPR054347">
    <property type="entry name" value="TOTE_primase"/>
</dbReference>
<dbReference type="EMBL" id="FUWZ01000002">
    <property type="protein sequence ID" value="SJZ96670.1"/>
    <property type="molecule type" value="Genomic_DNA"/>
</dbReference>
<dbReference type="STRING" id="634771.SAMN04488128_10278"/>
<keyword evidence="3" id="KW-1185">Reference proteome</keyword>
<reference evidence="3" key="1">
    <citation type="submission" date="2017-02" db="EMBL/GenBank/DDBJ databases">
        <authorList>
            <person name="Varghese N."/>
            <person name="Submissions S."/>
        </authorList>
    </citation>
    <scope>NUCLEOTIDE SEQUENCE [LARGE SCALE GENOMIC DNA]</scope>
    <source>
        <strain evidence="3">DSM 22224</strain>
    </source>
</reference>
<evidence type="ECO:0000313" key="2">
    <source>
        <dbReference type="EMBL" id="SJZ96670.1"/>
    </source>
</evidence>
<dbReference type="AlphaFoldDB" id="A0A1T4PYM8"/>
<feature type="domain" description="TOTE conflict system primase" evidence="1">
    <location>
        <begin position="41"/>
        <end position="100"/>
    </location>
</feature>
<organism evidence="2 3">
    <name type="scientific">Chitinophaga eiseniae</name>
    <dbReference type="NCBI Taxonomy" id="634771"/>
    <lineage>
        <taxon>Bacteria</taxon>
        <taxon>Pseudomonadati</taxon>
        <taxon>Bacteroidota</taxon>
        <taxon>Chitinophagia</taxon>
        <taxon>Chitinophagales</taxon>
        <taxon>Chitinophagaceae</taxon>
        <taxon>Chitinophaga</taxon>
    </lineage>
</organism>
<evidence type="ECO:0000313" key="3">
    <source>
        <dbReference type="Proteomes" id="UP000190367"/>
    </source>
</evidence>
<dbReference type="OrthoDB" id="9759819at2"/>
<protein>
    <recommendedName>
        <fullName evidence="1">TOTE conflict system primase domain-containing protein</fullName>
    </recommendedName>
</protein>
<proteinExistence type="predicted"/>
<dbReference type="Pfam" id="PF22548">
    <property type="entry name" value="AEP-TOTE"/>
    <property type="match status" value="1"/>
</dbReference>
<sequence>MAPDVVPGILCKVNLPIRDKQAIKICKLILAVHNAIEITEEKLTLFQSLFKAKEDAFAIRWEKDGKSGYMPSYQMDWGAYKMHKHKGGTFSNFKDKNFIAPYYKRVC</sequence>
<gene>
    <name evidence="2" type="ORF">SAMN04488128_10278</name>
</gene>